<dbReference type="InterPro" id="IPR036263">
    <property type="entry name" value="Chorismate_II_sf"/>
</dbReference>
<dbReference type="GO" id="GO:0004106">
    <property type="term" value="F:chorismate mutase activity"/>
    <property type="evidence" value="ECO:0007669"/>
    <property type="project" value="InterPro"/>
</dbReference>
<evidence type="ECO:0000256" key="1">
    <source>
        <dbReference type="ARBA" id="ARBA00023235"/>
    </source>
</evidence>
<dbReference type="STRING" id="1550566.SZ63_07340"/>
<evidence type="ECO:0000259" key="2">
    <source>
        <dbReference type="PROSITE" id="PS51168"/>
    </source>
</evidence>
<keyword evidence="4" id="KW-1185">Reference proteome</keyword>
<dbReference type="NCBIfam" id="TIGR01791">
    <property type="entry name" value="CM_archaeal"/>
    <property type="match status" value="1"/>
</dbReference>
<name>A0A0H1R1S6_9EURY</name>
<dbReference type="SMART" id="SM00830">
    <property type="entry name" value="CM_2"/>
    <property type="match status" value="1"/>
</dbReference>
<dbReference type="InterPro" id="IPR036979">
    <property type="entry name" value="CM_dom_sf"/>
</dbReference>
<dbReference type="OrthoDB" id="107004at2157"/>
<dbReference type="PANTHER" id="PTHR38041:SF1">
    <property type="entry name" value="CHORISMATE MUTASE"/>
    <property type="match status" value="1"/>
</dbReference>
<dbReference type="Proteomes" id="UP000035301">
    <property type="component" value="Unassembled WGS sequence"/>
</dbReference>
<dbReference type="AlphaFoldDB" id="A0A0H1R1S6"/>
<dbReference type="Gene3D" id="1.20.59.10">
    <property type="entry name" value="Chorismate mutase"/>
    <property type="match status" value="1"/>
</dbReference>
<evidence type="ECO:0000313" key="4">
    <source>
        <dbReference type="Proteomes" id="UP000035301"/>
    </source>
</evidence>
<dbReference type="SUPFAM" id="SSF48600">
    <property type="entry name" value="Chorismate mutase II"/>
    <property type="match status" value="1"/>
</dbReference>
<protein>
    <submittedName>
        <fullName evidence="3">Chorismate mutase</fullName>
    </submittedName>
</protein>
<comment type="caution">
    <text evidence="3">The sequence shown here is derived from an EMBL/GenBank/DDBJ whole genome shotgun (WGS) entry which is preliminary data.</text>
</comment>
<dbReference type="GO" id="GO:0046417">
    <property type="term" value="P:chorismate metabolic process"/>
    <property type="evidence" value="ECO:0007669"/>
    <property type="project" value="InterPro"/>
</dbReference>
<dbReference type="InterPro" id="IPR010950">
    <property type="entry name" value="Chorismate_mutase_arc"/>
</dbReference>
<dbReference type="PROSITE" id="PS51168">
    <property type="entry name" value="CHORISMATE_MUT_2"/>
    <property type="match status" value="1"/>
</dbReference>
<dbReference type="Pfam" id="PF01817">
    <property type="entry name" value="CM_2"/>
    <property type="match status" value="1"/>
</dbReference>
<organism evidence="3 4">
    <name type="scientific">Methanoculleus sediminis</name>
    <dbReference type="NCBI Taxonomy" id="1550566"/>
    <lineage>
        <taxon>Archaea</taxon>
        <taxon>Methanobacteriati</taxon>
        <taxon>Methanobacteriota</taxon>
        <taxon>Stenosarchaea group</taxon>
        <taxon>Methanomicrobia</taxon>
        <taxon>Methanomicrobiales</taxon>
        <taxon>Methanomicrobiaceae</taxon>
        <taxon>Methanoculleus</taxon>
    </lineage>
</organism>
<dbReference type="InterPro" id="IPR051331">
    <property type="entry name" value="Chorismate_mutase-related"/>
</dbReference>
<dbReference type="PATRIC" id="fig|1550566.3.peg.1593"/>
<sequence length="94" mass="10812">MTLDAVRNEIREIDERIIDLVAERQKRAAEVARIKQEGGLPIHDPAQRKIVLDRVFTYAVESRIDPVAVRRVFEILVDMSEERQRECSGDGNLP</sequence>
<keyword evidence="1" id="KW-0413">Isomerase</keyword>
<dbReference type="RefSeq" id="WP_048183329.1">
    <property type="nucleotide sequence ID" value="NZ_JXOJ01000002.1"/>
</dbReference>
<gene>
    <name evidence="3" type="ORF">SZ63_07340</name>
</gene>
<dbReference type="PANTHER" id="PTHR38041">
    <property type="entry name" value="CHORISMATE MUTASE"/>
    <property type="match status" value="1"/>
</dbReference>
<dbReference type="GO" id="GO:0009697">
    <property type="term" value="P:salicylic acid biosynthetic process"/>
    <property type="evidence" value="ECO:0007669"/>
    <property type="project" value="TreeGrafter"/>
</dbReference>
<evidence type="ECO:0000313" key="3">
    <source>
        <dbReference type="EMBL" id="KLK88781.1"/>
    </source>
</evidence>
<reference evidence="3 4" key="1">
    <citation type="journal article" date="2015" name="Int. J. Syst. Evol. Microbiol.">
        <title>Methanoculleus sediminis sp. nov., a methanogen from sediments near a submarine mud volcano.</title>
        <authorList>
            <person name="Chen S.C."/>
            <person name="Chen M.F."/>
            <person name="Lai M.C."/>
            <person name="Weng C.Y."/>
            <person name="Wu S.Y."/>
            <person name="Lin S."/>
            <person name="Yang T.F."/>
            <person name="Chen P.C."/>
        </authorList>
    </citation>
    <scope>NUCLEOTIDE SEQUENCE [LARGE SCALE GENOMIC DNA]</scope>
    <source>
        <strain evidence="3 4">S3Fa</strain>
    </source>
</reference>
<proteinExistence type="predicted"/>
<accession>A0A0H1R1S6</accession>
<dbReference type="EMBL" id="JXOJ01000002">
    <property type="protein sequence ID" value="KLK88781.1"/>
    <property type="molecule type" value="Genomic_DNA"/>
</dbReference>
<dbReference type="InterPro" id="IPR002701">
    <property type="entry name" value="CM_II_prokaryot"/>
</dbReference>
<feature type="domain" description="Chorismate mutase" evidence="2">
    <location>
        <begin position="1"/>
        <end position="88"/>
    </location>
</feature>